<dbReference type="GO" id="GO:0048666">
    <property type="term" value="P:neuron development"/>
    <property type="evidence" value="ECO:0007669"/>
    <property type="project" value="UniProtKB-ARBA"/>
</dbReference>
<dbReference type="InterPro" id="IPR011333">
    <property type="entry name" value="SKP1/BTB/POZ_sf"/>
</dbReference>
<dbReference type="Pfam" id="PF13912">
    <property type="entry name" value="zf-C2H2_6"/>
    <property type="match status" value="1"/>
</dbReference>
<dbReference type="GO" id="GO:0003006">
    <property type="term" value="P:developmental process involved in reproduction"/>
    <property type="evidence" value="ECO:0007669"/>
    <property type="project" value="UniProtKB-ARBA"/>
</dbReference>
<dbReference type="SMART" id="SM00225">
    <property type="entry name" value="BTB"/>
    <property type="match status" value="1"/>
</dbReference>
<dbReference type="PROSITE" id="PS50097">
    <property type="entry name" value="BTB"/>
    <property type="match status" value="1"/>
</dbReference>
<comment type="subcellular location">
    <subcellularLocation>
        <location evidence="1">Nucleus</location>
    </subcellularLocation>
</comment>
<dbReference type="AlphaFoldDB" id="A0A2M4BIN4"/>
<evidence type="ECO:0000259" key="6">
    <source>
        <dbReference type="PROSITE" id="PS50157"/>
    </source>
</evidence>
<feature type="domain" description="BTB" evidence="5">
    <location>
        <begin position="37"/>
        <end position="102"/>
    </location>
</feature>
<dbReference type="InterPro" id="IPR000210">
    <property type="entry name" value="BTB/POZ_dom"/>
</dbReference>
<accession>A0A2M4BIN4</accession>
<feature type="compositionally biased region" description="Basic and acidic residues" evidence="4">
    <location>
        <begin position="532"/>
        <end position="556"/>
    </location>
</feature>
<dbReference type="GO" id="GO:0048513">
    <property type="term" value="P:animal organ development"/>
    <property type="evidence" value="ECO:0007669"/>
    <property type="project" value="UniProtKB-ARBA"/>
</dbReference>
<keyword evidence="3" id="KW-0862">Zinc</keyword>
<keyword evidence="3" id="KW-0863">Zinc-finger</keyword>
<evidence type="ECO:0000256" key="3">
    <source>
        <dbReference type="PROSITE-ProRule" id="PRU00042"/>
    </source>
</evidence>
<dbReference type="InterPro" id="IPR051095">
    <property type="entry name" value="Dros_DevTransReg"/>
</dbReference>
<evidence type="ECO:0000313" key="7">
    <source>
        <dbReference type="EMBL" id="MBW52678.1"/>
    </source>
</evidence>
<evidence type="ECO:0000256" key="1">
    <source>
        <dbReference type="ARBA" id="ARBA00004123"/>
    </source>
</evidence>
<dbReference type="GO" id="GO:0005634">
    <property type="term" value="C:nucleus"/>
    <property type="evidence" value="ECO:0007669"/>
    <property type="project" value="UniProtKB-SubCell"/>
</dbReference>
<reference evidence="7" key="1">
    <citation type="submission" date="2018-01" db="EMBL/GenBank/DDBJ databases">
        <title>An insight into the sialome of Amazonian anophelines.</title>
        <authorList>
            <person name="Ribeiro J.M."/>
            <person name="Scarpassa V."/>
            <person name="Calvo E."/>
        </authorList>
    </citation>
    <scope>NUCLEOTIDE SEQUENCE</scope>
    <source>
        <tissue evidence="7">Salivary glands</tissue>
    </source>
</reference>
<dbReference type="Pfam" id="PF00651">
    <property type="entry name" value="BTB"/>
    <property type="match status" value="1"/>
</dbReference>
<feature type="region of interest" description="Disordered" evidence="4">
    <location>
        <begin position="505"/>
        <end position="594"/>
    </location>
</feature>
<dbReference type="SUPFAM" id="SSF54695">
    <property type="entry name" value="POZ domain"/>
    <property type="match status" value="1"/>
</dbReference>
<feature type="compositionally biased region" description="Polar residues" evidence="4">
    <location>
        <begin position="513"/>
        <end position="529"/>
    </location>
</feature>
<sequence length="594" mass="66292">MTNIQNMPAQQFSLRWNNYTHYIATAFDALRYEEDLVDVTLCCEGRKIRAHKMLLSACSPYLKDVFKENPCQHPVIIFKNVRYTDLMSVVEFMYKGEVSIGQDQLPSFLHTAEMLSIRGLTDNSSDTRQAQQAGTVGSASSIGQQLLQTQPINVLDKSLATGESLPSNFTIVHQPKLVQAQLQTTSIISKAPSLTSSSSSISRPLVQQQTQQQATLTKVQVQTTQQHQQQGQTQQQLQQVQQLPQVIQQSQQQTQQMQVQTQQQSQQQQTVQTTQATTLQEVVGSVVPKKKKRFKLQQIATTSQLASTVTVPTTTTVTMTANPTGPSTSDGEIYEQEAYKLTDVKVIQITSQNTQDHRQMQPEEQQVTDEPEFIGVDEAMGSSTGNNNAFMQESYQLVAENIEEKDEDEAMAQDSIELKGSDIDMSRIFQRSSEEPSKPNLFPVSMYTIELGSQNKLYKCPECRRSFSSANAMKRHHQAKHSSIQTSFICPICEARFKTTWSLSTHKSKYHRGQSTSIIIRTNEQDSTLDTGTKDTGTKDTGTKDTEDDGAVKSKGQDSSTLAQETRKRTASGGMVTRVKSQTIVDEDPKNRSS</sequence>
<evidence type="ECO:0000256" key="4">
    <source>
        <dbReference type="SAM" id="MobiDB-lite"/>
    </source>
</evidence>
<dbReference type="GO" id="GO:0008270">
    <property type="term" value="F:zinc ion binding"/>
    <property type="evidence" value="ECO:0007669"/>
    <property type="project" value="UniProtKB-KW"/>
</dbReference>
<dbReference type="PANTHER" id="PTHR23110:SF106">
    <property type="entry name" value="FI01104P"/>
    <property type="match status" value="1"/>
</dbReference>
<keyword evidence="3" id="KW-0479">Metal-binding</keyword>
<dbReference type="InterPro" id="IPR036236">
    <property type="entry name" value="Znf_C2H2_sf"/>
</dbReference>
<dbReference type="GO" id="GO:0006357">
    <property type="term" value="P:regulation of transcription by RNA polymerase II"/>
    <property type="evidence" value="ECO:0007669"/>
    <property type="project" value="TreeGrafter"/>
</dbReference>
<dbReference type="SUPFAM" id="SSF57667">
    <property type="entry name" value="beta-beta-alpha zinc fingers"/>
    <property type="match status" value="1"/>
</dbReference>
<dbReference type="CDD" id="cd18315">
    <property type="entry name" value="BTB_POZ_BAB-like"/>
    <property type="match status" value="1"/>
</dbReference>
<keyword evidence="2" id="KW-0539">Nucleus</keyword>
<protein>
    <submittedName>
        <fullName evidence="7">Uncharacterized protein</fullName>
    </submittedName>
</protein>
<dbReference type="PANTHER" id="PTHR23110">
    <property type="entry name" value="BTB DOMAIN TRANSCRIPTION FACTOR"/>
    <property type="match status" value="1"/>
</dbReference>
<dbReference type="Gene3D" id="3.30.710.10">
    <property type="entry name" value="Potassium Channel Kv1.1, Chain A"/>
    <property type="match status" value="1"/>
</dbReference>
<dbReference type="Gene3D" id="3.30.160.60">
    <property type="entry name" value="Classic Zinc Finger"/>
    <property type="match status" value="1"/>
</dbReference>
<dbReference type="InterPro" id="IPR013087">
    <property type="entry name" value="Znf_C2H2_type"/>
</dbReference>
<feature type="domain" description="C2H2-type" evidence="6">
    <location>
        <begin position="458"/>
        <end position="486"/>
    </location>
</feature>
<evidence type="ECO:0000259" key="5">
    <source>
        <dbReference type="PROSITE" id="PS50097"/>
    </source>
</evidence>
<proteinExistence type="predicted"/>
<dbReference type="PROSITE" id="PS00028">
    <property type="entry name" value="ZINC_FINGER_C2H2_1"/>
    <property type="match status" value="2"/>
</dbReference>
<dbReference type="SMART" id="SM00355">
    <property type="entry name" value="ZnF_C2H2"/>
    <property type="match status" value="2"/>
</dbReference>
<dbReference type="FunFam" id="3.30.710.10:FF:000218">
    <property type="entry name" value="Lolal-like protein"/>
    <property type="match status" value="1"/>
</dbReference>
<dbReference type="EMBL" id="GGFJ01003537">
    <property type="protein sequence ID" value="MBW52678.1"/>
    <property type="molecule type" value="Transcribed_RNA"/>
</dbReference>
<name>A0A2M4BIN4_9DIPT</name>
<feature type="domain" description="C2H2-type" evidence="6">
    <location>
        <begin position="488"/>
        <end position="516"/>
    </location>
</feature>
<evidence type="ECO:0000256" key="2">
    <source>
        <dbReference type="ARBA" id="ARBA00023242"/>
    </source>
</evidence>
<dbReference type="PROSITE" id="PS50157">
    <property type="entry name" value="ZINC_FINGER_C2H2_2"/>
    <property type="match status" value="2"/>
</dbReference>
<organism evidence="7">
    <name type="scientific">Anopheles marajoara</name>
    <dbReference type="NCBI Taxonomy" id="58244"/>
    <lineage>
        <taxon>Eukaryota</taxon>
        <taxon>Metazoa</taxon>
        <taxon>Ecdysozoa</taxon>
        <taxon>Arthropoda</taxon>
        <taxon>Hexapoda</taxon>
        <taxon>Insecta</taxon>
        <taxon>Pterygota</taxon>
        <taxon>Neoptera</taxon>
        <taxon>Endopterygota</taxon>
        <taxon>Diptera</taxon>
        <taxon>Nematocera</taxon>
        <taxon>Culicoidea</taxon>
        <taxon>Culicidae</taxon>
        <taxon>Anophelinae</taxon>
        <taxon>Anopheles</taxon>
    </lineage>
</organism>
<dbReference type="Pfam" id="PF13894">
    <property type="entry name" value="zf-C2H2_4"/>
    <property type="match status" value="1"/>
</dbReference>